<keyword evidence="2" id="KW-1185">Reference proteome</keyword>
<comment type="caution">
    <text evidence="1">The sequence shown here is derived from an EMBL/GenBank/DDBJ whole genome shotgun (WGS) entry which is preliminary data.</text>
</comment>
<reference evidence="1 2" key="1">
    <citation type="journal article" date="2019" name="Int. J. Syst. Evol. Microbiol.">
        <title>The Global Catalogue of Microorganisms (GCM) 10K type strain sequencing project: providing services to taxonomists for standard genome sequencing and annotation.</title>
        <authorList>
            <consortium name="The Broad Institute Genomics Platform"/>
            <consortium name="The Broad Institute Genome Sequencing Center for Infectious Disease"/>
            <person name="Wu L."/>
            <person name="Ma J."/>
        </authorList>
    </citation>
    <scope>NUCLEOTIDE SEQUENCE [LARGE SCALE GENOMIC DNA]</scope>
    <source>
        <strain evidence="1 2">CGMCC 1.12562</strain>
    </source>
</reference>
<dbReference type="AlphaFoldDB" id="A0ABD5N8S9"/>
<dbReference type="GeneID" id="69119293"/>
<gene>
    <name evidence="1" type="ORF">ACFOKC_00015</name>
</gene>
<organism evidence="1 2">
    <name type="scientific">Halobacterium litoreum</name>
    <dbReference type="NCBI Taxonomy" id="2039234"/>
    <lineage>
        <taxon>Archaea</taxon>
        <taxon>Methanobacteriati</taxon>
        <taxon>Methanobacteriota</taxon>
        <taxon>Stenosarchaea group</taxon>
        <taxon>Halobacteria</taxon>
        <taxon>Halobacteriales</taxon>
        <taxon>Halobacteriaceae</taxon>
        <taxon>Halobacterium</taxon>
    </lineage>
</organism>
<name>A0ABD5N8S9_9EURY</name>
<dbReference type="EMBL" id="JBHRWN010000001">
    <property type="protein sequence ID" value="MFC3476099.1"/>
    <property type="molecule type" value="Genomic_DNA"/>
</dbReference>
<dbReference type="Proteomes" id="UP001595660">
    <property type="component" value="Unassembled WGS sequence"/>
</dbReference>
<accession>A0ABD5N8S9</accession>
<dbReference type="RefSeq" id="WP_232572703.1">
    <property type="nucleotide sequence ID" value="NZ_CP089467.1"/>
</dbReference>
<protein>
    <submittedName>
        <fullName evidence="1">Uncharacterized protein</fullName>
    </submittedName>
</protein>
<evidence type="ECO:0000313" key="2">
    <source>
        <dbReference type="Proteomes" id="UP001595660"/>
    </source>
</evidence>
<proteinExistence type="predicted"/>
<sequence length="76" mass="8456">MSVGYDEAVTLAHFGADDLPRGSATVMVVEDVESHTTYRAQFDHLGVLREVPHGDRFVARELGTRLDVTPLTEWSK</sequence>
<evidence type="ECO:0000313" key="1">
    <source>
        <dbReference type="EMBL" id="MFC3476099.1"/>
    </source>
</evidence>